<dbReference type="SMART" id="SM00256">
    <property type="entry name" value="FBOX"/>
    <property type="match status" value="1"/>
</dbReference>
<proteinExistence type="predicted"/>
<dbReference type="InterPro" id="IPR001279">
    <property type="entry name" value="Metallo-B-lactamas"/>
</dbReference>
<sequence>TELLGRSKSRAWRRMNLKMIERPLSFSEQAAPPQFPISDAYSSPQILLAICNTSLLIDYCCGEEDGRHYYMIIDVGKSFREQVLRWFTFYKIPRIDSIILTHDHADAIHGLDDIRSLQPRGSAIDTNPLPVFLSQFTMESISTRFPYLVEKKVKEVPRRVSQLDWRIIEENCDKPFTASGLSFTPLPVMHGEDYVALGFLFGNKSKVAYISDISRIPPSTEYAISKAGAGQLDLLILDTNVPSMVMRGRQPTHLCLPETLEIIKRLCPKRALLTGMTHYFDHHEYNEILAEWSLRQRDHHRMASSSSLVPSSSDLTHVMKRGRRCINWSEFPSELTSSILQRLGAIEILGNAQKVCTSWRRVCKDPSMWRKIVMHDLGESMEFDLEIMCRHAVDLSQGGLIQIDIRHFGTDYLLKYISDRSGNLRSLKLAKCYSVTDHGFERAVVKLPLLEDLEVSYCLLSEESLKVVGQSCHNLKTLKLNRRGLRRPRFENDDEALAIAETLHGLRHLQLFGNSLSNTSLSSILDNCPYLEHLDLRQCFNVSIVGDLEKRCSERIKFVRYPSDSTHDYPFDATVFHMDSDEEDYNCKTNEVLELIHQPAKFLVRKWYFPIRRCPLPWDHMRKMASSSLPPSLERLSLSFPSPQFPSLTPEMEDGEYSSWAELPTELTSSILQRLGAIECVRHGVASLKTPAMWRKIVMHNVEDLGYNLDIMYRHAVDRSQGGLVEIEIWDFGTDSLVNYIADSSGNLRSLKLVKCSLVTDEGLTEALVKLPLLEELEVSYGSLSGESLKSVGQSCPNLKTLKLNHKGIKYPRLFSDDDALASAATMNGLRHLQLFGNNLTDDGLNAILDNCPNLEHLDLRQCFNVNTVGDLENRCSESIKVLRRPNDSTHDYPYDASVIEMYSFEYEFPDDVDQPDVNFLDFPKFDLPDDLQSFLWPKSDRKGNAKTRPKSKDMFQCSTIILYGTNLSTAKFLVAEGMAKRKPSSSGLAMTCIRVVT</sequence>
<name>A0ABQ8ADE2_BRANA</name>
<dbReference type="SUPFAM" id="SSF81383">
    <property type="entry name" value="F-box domain"/>
    <property type="match status" value="1"/>
</dbReference>
<dbReference type="InterPro" id="IPR036866">
    <property type="entry name" value="RibonucZ/Hydroxyglut_hydro"/>
</dbReference>
<dbReference type="Proteomes" id="UP000824890">
    <property type="component" value="Unassembled WGS sequence"/>
</dbReference>
<comment type="caution">
    <text evidence="2">The sequence shown here is derived from an EMBL/GenBank/DDBJ whole genome shotgun (WGS) entry which is preliminary data.</text>
</comment>
<dbReference type="Pfam" id="PF12937">
    <property type="entry name" value="F-box-like"/>
    <property type="match status" value="1"/>
</dbReference>
<dbReference type="InterPro" id="IPR001810">
    <property type="entry name" value="F-box_dom"/>
</dbReference>
<gene>
    <name evidence="2" type="ORF">HID58_052981</name>
</gene>
<evidence type="ECO:0000313" key="3">
    <source>
        <dbReference type="Proteomes" id="UP000824890"/>
    </source>
</evidence>
<feature type="domain" description="F-box" evidence="1">
    <location>
        <begin position="325"/>
        <end position="372"/>
    </location>
</feature>
<dbReference type="PANTHER" id="PTHR38926">
    <property type="entry name" value="F-BOX DOMAIN CONTAINING PROTEIN, EXPRESSED"/>
    <property type="match status" value="1"/>
</dbReference>
<dbReference type="Pfam" id="PF12706">
    <property type="entry name" value="Lactamase_B_2"/>
    <property type="match status" value="1"/>
</dbReference>
<protein>
    <recommendedName>
        <fullName evidence="1">F-box domain-containing protein</fullName>
    </recommendedName>
</protein>
<dbReference type="Gene3D" id="1.20.1280.50">
    <property type="match status" value="1"/>
</dbReference>
<dbReference type="InterPro" id="IPR032675">
    <property type="entry name" value="LRR_dom_sf"/>
</dbReference>
<evidence type="ECO:0000259" key="1">
    <source>
        <dbReference type="PROSITE" id="PS50181"/>
    </source>
</evidence>
<dbReference type="InterPro" id="IPR036047">
    <property type="entry name" value="F-box-like_dom_sf"/>
</dbReference>
<organism evidence="2 3">
    <name type="scientific">Brassica napus</name>
    <name type="common">Rape</name>
    <dbReference type="NCBI Taxonomy" id="3708"/>
    <lineage>
        <taxon>Eukaryota</taxon>
        <taxon>Viridiplantae</taxon>
        <taxon>Streptophyta</taxon>
        <taxon>Embryophyta</taxon>
        <taxon>Tracheophyta</taxon>
        <taxon>Spermatophyta</taxon>
        <taxon>Magnoliopsida</taxon>
        <taxon>eudicotyledons</taxon>
        <taxon>Gunneridae</taxon>
        <taxon>Pentapetalae</taxon>
        <taxon>rosids</taxon>
        <taxon>malvids</taxon>
        <taxon>Brassicales</taxon>
        <taxon>Brassicaceae</taxon>
        <taxon>Brassiceae</taxon>
        <taxon>Brassica</taxon>
    </lineage>
</organism>
<dbReference type="CDD" id="cd22164">
    <property type="entry name" value="F-box_AtSKIP19-like"/>
    <property type="match status" value="1"/>
</dbReference>
<dbReference type="SUPFAM" id="SSF56281">
    <property type="entry name" value="Metallo-hydrolase/oxidoreductase"/>
    <property type="match status" value="1"/>
</dbReference>
<evidence type="ECO:0000313" key="2">
    <source>
        <dbReference type="EMBL" id="KAH0890552.1"/>
    </source>
</evidence>
<feature type="non-terminal residue" evidence="2">
    <location>
        <position position="1"/>
    </location>
</feature>
<dbReference type="Gene3D" id="3.60.15.10">
    <property type="entry name" value="Ribonuclease Z/Hydroxyacylglutathione hydrolase-like"/>
    <property type="match status" value="1"/>
</dbReference>
<dbReference type="EMBL" id="JAGKQM010000013">
    <property type="protein sequence ID" value="KAH0890552.1"/>
    <property type="molecule type" value="Genomic_DNA"/>
</dbReference>
<accession>A0ABQ8ADE2</accession>
<dbReference type="SMART" id="SM00367">
    <property type="entry name" value="LRR_CC"/>
    <property type="match status" value="8"/>
</dbReference>
<dbReference type="InterPro" id="IPR006553">
    <property type="entry name" value="Leu-rich_rpt_Cys-con_subtyp"/>
</dbReference>
<dbReference type="Gene3D" id="3.80.10.10">
    <property type="entry name" value="Ribonuclease Inhibitor"/>
    <property type="match status" value="2"/>
</dbReference>
<dbReference type="CDD" id="cd16279">
    <property type="entry name" value="metallo-hydrolase-like_MBL-fold"/>
    <property type="match status" value="1"/>
</dbReference>
<dbReference type="SUPFAM" id="SSF52047">
    <property type="entry name" value="RNI-like"/>
    <property type="match status" value="1"/>
</dbReference>
<reference evidence="2 3" key="1">
    <citation type="submission" date="2021-05" db="EMBL/GenBank/DDBJ databases">
        <title>Genome Assembly of Synthetic Allotetraploid Brassica napus Reveals Homoeologous Exchanges between Subgenomes.</title>
        <authorList>
            <person name="Davis J.T."/>
        </authorList>
    </citation>
    <scope>NUCLEOTIDE SEQUENCE [LARGE SCALE GENOMIC DNA]</scope>
    <source>
        <strain evidence="3">cv. Da-Ae</strain>
        <tissue evidence="2">Seedling</tissue>
    </source>
</reference>
<keyword evidence="3" id="KW-1185">Reference proteome</keyword>
<dbReference type="PROSITE" id="PS50181">
    <property type="entry name" value="FBOX"/>
    <property type="match status" value="1"/>
</dbReference>
<dbReference type="PANTHER" id="PTHR38926:SF40">
    <property type="entry name" value="F-BOX DOMAIN-CONTAINING PROTEIN"/>
    <property type="match status" value="1"/>
</dbReference>